<evidence type="ECO:0000256" key="4">
    <source>
        <dbReference type="ARBA" id="ARBA00022692"/>
    </source>
</evidence>
<dbReference type="InterPro" id="IPR001320">
    <property type="entry name" value="Iontro_rcpt_C"/>
</dbReference>
<dbReference type="PANTHER" id="PTHR42643">
    <property type="entry name" value="IONOTROPIC RECEPTOR 20A-RELATED"/>
    <property type="match status" value="1"/>
</dbReference>
<evidence type="ECO:0000256" key="1">
    <source>
        <dbReference type="ARBA" id="ARBA00004651"/>
    </source>
</evidence>
<comment type="similarity">
    <text evidence="2">Belongs to the glutamate-gated ion channel (TC 1.A.10.1) family.</text>
</comment>
<dbReference type="Pfam" id="PF00060">
    <property type="entry name" value="Lig_chan"/>
    <property type="match status" value="1"/>
</dbReference>
<comment type="caution">
    <text evidence="12">The sequence shown here is derived from an EMBL/GenBank/DDBJ whole genome shotgun (WGS) entry which is preliminary data.</text>
</comment>
<protein>
    <recommendedName>
        <fullName evidence="11">Ionotropic glutamate receptor C-terminal domain-containing protein</fullName>
    </recommendedName>
</protein>
<keyword evidence="3" id="KW-1003">Cell membrane</keyword>
<evidence type="ECO:0000313" key="12">
    <source>
        <dbReference type="EMBL" id="KAJ3657317.1"/>
    </source>
</evidence>
<dbReference type="Gene3D" id="3.40.190.10">
    <property type="entry name" value="Periplasmic binding protein-like II"/>
    <property type="match status" value="1"/>
</dbReference>
<feature type="chain" id="PRO_5041257032" description="Ionotropic glutamate receptor C-terminal domain-containing protein" evidence="10">
    <location>
        <begin position="19"/>
        <end position="558"/>
    </location>
</feature>
<comment type="subcellular location">
    <subcellularLocation>
        <location evidence="1">Cell membrane</location>
        <topology evidence="1">Multi-pass membrane protein</topology>
    </subcellularLocation>
</comment>
<evidence type="ECO:0000313" key="13">
    <source>
        <dbReference type="Proteomes" id="UP001168821"/>
    </source>
</evidence>
<feature type="transmembrane region" description="Helical" evidence="9">
    <location>
        <begin position="200"/>
        <end position="215"/>
    </location>
</feature>
<keyword evidence="4 9" id="KW-0812">Transmembrane</keyword>
<keyword evidence="7" id="KW-0675">Receptor</keyword>
<dbReference type="AlphaFoldDB" id="A0AA38IIE7"/>
<proteinExistence type="inferred from homology"/>
<sequence>MGLIEIALAALCLNATCTDDADYYDVPLNLRKTYLLQLATELREENLRVTTIKNDRLSGFIDYRNGTIVGTGVAFDLLNILQRKFHFNYTIVKPQYNEWASNKKGILQMLKQKKVNISAGFHPVLTEYSTEISYSPSLDTGEWVVLMKRPEASATGSGLLAPFTLPVWLLILLSLVVVGPVIHLIIYLQSKLCKEDENKVFALGSCIWFVYGALLKQGTTLNPMTDSSRLLFSTWWIFITILTAFYTANLTAFLTLSKFTLPITEPKDIGAKKSKWLTTKGNALEDTITYNNTDILTDLGRLLGKAQHFTSASNKDILNIYVDKKDMMFIREKPIVEYIMYDDYKEKTKKEIEEPKRCTYVITSWSVASFSRAFAYSKDFKYKPLFDSAIQYLVESGIIKFKLREELPDTEICPLNLGNKERQLRNSDLLMTYEIVGGGFVISALIFIIELLIRYYQNKKLKTSKATPPAFLQHPQKHTLQVNFNNNYEKLGHFAQPPSKFITPPPSYYTLFNPSSKNENIKKKNINGREYWVYDSVGGGPKMIPMRTPSALLFQYTN</sequence>
<evidence type="ECO:0000256" key="3">
    <source>
        <dbReference type="ARBA" id="ARBA00022475"/>
    </source>
</evidence>
<dbReference type="SUPFAM" id="SSF53850">
    <property type="entry name" value="Periplasmic binding protein-like II"/>
    <property type="match status" value="1"/>
</dbReference>
<keyword evidence="10" id="KW-0732">Signal</keyword>
<evidence type="ECO:0000256" key="2">
    <source>
        <dbReference type="ARBA" id="ARBA00008685"/>
    </source>
</evidence>
<keyword evidence="6 9" id="KW-0472">Membrane</keyword>
<dbReference type="Gene3D" id="1.10.287.70">
    <property type="match status" value="1"/>
</dbReference>
<evidence type="ECO:0000256" key="7">
    <source>
        <dbReference type="ARBA" id="ARBA00023170"/>
    </source>
</evidence>
<dbReference type="EMBL" id="JALNTZ010000003">
    <property type="protein sequence ID" value="KAJ3657317.1"/>
    <property type="molecule type" value="Genomic_DNA"/>
</dbReference>
<feature type="domain" description="Ionotropic glutamate receptor C-terminal" evidence="11">
    <location>
        <begin position="165"/>
        <end position="410"/>
    </location>
</feature>
<evidence type="ECO:0000256" key="9">
    <source>
        <dbReference type="SAM" id="Phobius"/>
    </source>
</evidence>
<dbReference type="GO" id="GO:0005886">
    <property type="term" value="C:plasma membrane"/>
    <property type="evidence" value="ECO:0007669"/>
    <property type="project" value="UniProtKB-SubCell"/>
</dbReference>
<evidence type="ECO:0000259" key="11">
    <source>
        <dbReference type="Pfam" id="PF00060"/>
    </source>
</evidence>
<name>A0AA38IIE7_9CUCU</name>
<feature type="transmembrane region" description="Helical" evidence="9">
    <location>
        <begin position="435"/>
        <end position="456"/>
    </location>
</feature>
<keyword evidence="5 9" id="KW-1133">Transmembrane helix</keyword>
<dbReference type="InterPro" id="IPR052192">
    <property type="entry name" value="Insect_Ionotropic_Sensory_Rcpt"/>
</dbReference>
<organism evidence="12 13">
    <name type="scientific">Zophobas morio</name>
    <dbReference type="NCBI Taxonomy" id="2755281"/>
    <lineage>
        <taxon>Eukaryota</taxon>
        <taxon>Metazoa</taxon>
        <taxon>Ecdysozoa</taxon>
        <taxon>Arthropoda</taxon>
        <taxon>Hexapoda</taxon>
        <taxon>Insecta</taxon>
        <taxon>Pterygota</taxon>
        <taxon>Neoptera</taxon>
        <taxon>Endopterygota</taxon>
        <taxon>Coleoptera</taxon>
        <taxon>Polyphaga</taxon>
        <taxon>Cucujiformia</taxon>
        <taxon>Tenebrionidae</taxon>
        <taxon>Zophobas</taxon>
    </lineage>
</organism>
<gene>
    <name evidence="12" type="ORF">Zmor_009131</name>
</gene>
<dbReference type="GO" id="GO:0050906">
    <property type="term" value="P:detection of stimulus involved in sensory perception"/>
    <property type="evidence" value="ECO:0007669"/>
    <property type="project" value="UniProtKB-ARBA"/>
</dbReference>
<feature type="transmembrane region" description="Helical" evidence="9">
    <location>
        <begin position="167"/>
        <end position="188"/>
    </location>
</feature>
<evidence type="ECO:0000256" key="5">
    <source>
        <dbReference type="ARBA" id="ARBA00022989"/>
    </source>
</evidence>
<evidence type="ECO:0000256" key="6">
    <source>
        <dbReference type="ARBA" id="ARBA00023136"/>
    </source>
</evidence>
<evidence type="ECO:0000256" key="10">
    <source>
        <dbReference type="SAM" id="SignalP"/>
    </source>
</evidence>
<accession>A0AA38IIE7</accession>
<dbReference type="Proteomes" id="UP001168821">
    <property type="component" value="Unassembled WGS sequence"/>
</dbReference>
<keyword evidence="8" id="KW-0325">Glycoprotein</keyword>
<feature type="transmembrane region" description="Helical" evidence="9">
    <location>
        <begin position="235"/>
        <end position="256"/>
    </location>
</feature>
<dbReference type="PANTHER" id="PTHR42643:SF24">
    <property type="entry name" value="IONOTROPIC RECEPTOR 60A"/>
    <property type="match status" value="1"/>
</dbReference>
<dbReference type="GO" id="GO:0015276">
    <property type="term" value="F:ligand-gated monoatomic ion channel activity"/>
    <property type="evidence" value="ECO:0007669"/>
    <property type="project" value="InterPro"/>
</dbReference>
<reference evidence="12" key="1">
    <citation type="journal article" date="2023" name="G3 (Bethesda)">
        <title>Whole genome assemblies of Zophobas morio and Tenebrio molitor.</title>
        <authorList>
            <person name="Kaur S."/>
            <person name="Stinson S.A."/>
            <person name="diCenzo G.C."/>
        </authorList>
    </citation>
    <scope>NUCLEOTIDE SEQUENCE</scope>
    <source>
        <strain evidence="12">QUZm001</strain>
    </source>
</reference>
<evidence type="ECO:0000256" key="8">
    <source>
        <dbReference type="ARBA" id="ARBA00023180"/>
    </source>
</evidence>
<feature type="signal peptide" evidence="10">
    <location>
        <begin position="1"/>
        <end position="18"/>
    </location>
</feature>
<keyword evidence="13" id="KW-1185">Reference proteome</keyword>